<keyword evidence="2" id="KW-0812">Transmembrane</keyword>
<organism evidence="3 4">
    <name type="scientific">Haemonchus contortus</name>
    <name type="common">Barber pole worm</name>
    <dbReference type="NCBI Taxonomy" id="6289"/>
    <lineage>
        <taxon>Eukaryota</taxon>
        <taxon>Metazoa</taxon>
        <taxon>Ecdysozoa</taxon>
        <taxon>Nematoda</taxon>
        <taxon>Chromadorea</taxon>
        <taxon>Rhabditida</taxon>
        <taxon>Rhabditina</taxon>
        <taxon>Rhabditomorpha</taxon>
        <taxon>Strongyloidea</taxon>
        <taxon>Trichostrongylidae</taxon>
        <taxon>Haemonchus</taxon>
    </lineage>
</organism>
<keyword evidence="2" id="KW-0472">Membrane</keyword>
<feature type="transmembrane region" description="Helical" evidence="2">
    <location>
        <begin position="12"/>
        <end position="34"/>
    </location>
</feature>
<evidence type="ECO:0000313" key="4">
    <source>
        <dbReference type="WBParaSite" id="HCON_00043090-00001"/>
    </source>
</evidence>
<feature type="compositionally biased region" description="Low complexity" evidence="1">
    <location>
        <begin position="52"/>
        <end position="64"/>
    </location>
</feature>
<reference evidence="4" key="1">
    <citation type="submission" date="2020-12" db="UniProtKB">
        <authorList>
            <consortium name="WormBaseParasite"/>
        </authorList>
    </citation>
    <scope>IDENTIFICATION</scope>
    <source>
        <strain evidence="4">MHco3</strain>
    </source>
</reference>
<evidence type="ECO:0000313" key="3">
    <source>
        <dbReference type="Proteomes" id="UP000025227"/>
    </source>
</evidence>
<sequence length="79" mass="8476">MVNLQSEAATMQILYVFFVLLSVTSMIFATPSLAMSPRFKRQFGNMGMGGYSSQMSQSSQMGSSQMGGGSMGQMGGWGR</sequence>
<dbReference type="AlphaFoldDB" id="A0A7I4Y2M5"/>
<protein>
    <submittedName>
        <fullName evidence="4">Uncharacterized protein</fullName>
    </submittedName>
</protein>
<dbReference type="OMA" id="QFGNMGM"/>
<keyword evidence="2" id="KW-1133">Transmembrane helix</keyword>
<evidence type="ECO:0000256" key="1">
    <source>
        <dbReference type="SAM" id="MobiDB-lite"/>
    </source>
</evidence>
<dbReference type="OrthoDB" id="10476990at2759"/>
<accession>A0A7I4Y2M5</accession>
<feature type="compositionally biased region" description="Gly residues" evidence="1">
    <location>
        <begin position="65"/>
        <end position="79"/>
    </location>
</feature>
<proteinExistence type="predicted"/>
<dbReference type="Proteomes" id="UP000025227">
    <property type="component" value="Unplaced"/>
</dbReference>
<keyword evidence="3" id="KW-1185">Reference proteome</keyword>
<name>A0A7I4Y2M5_HAECO</name>
<feature type="region of interest" description="Disordered" evidence="1">
    <location>
        <begin position="52"/>
        <end position="79"/>
    </location>
</feature>
<evidence type="ECO:0000256" key="2">
    <source>
        <dbReference type="SAM" id="Phobius"/>
    </source>
</evidence>
<dbReference type="WBParaSite" id="HCON_00043090-00001">
    <property type="protein sequence ID" value="HCON_00043090-00001"/>
    <property type="gene ID" value="HCON_00043090"/>
</dbReference>